<gene>
    <name evidence="5" type="ORF">PoMZ_07336</name>
</gene>
<evidence type="ECO:0000313" key="6">
    <source>
        <dbReference type="Proteomes" id="UP000294847"/>
    </source>
</evidence>
<dbReference type="SMART" id="SM00829">
    <property type="entry name" value="PKS_ER"/>
    <property type="match status" value="1"/>
</dbReference>
<dbReference type="InterPro" id="IPR041694">
    <property type="entry name" value="ADH_N_2"/>
</dbReference>
<proteinExistence type="predicted"/>
<dbReference type="AlphaFoldDB" id="A0A4P7NEV6"/>
<dbReference type="PANTHER" id="PTHR43205">
    <property type="entry name" value="PROSTAGLANDIN REDUCTASE"/>
    <property type="match status" value="1"/>
</dbReference>
<dbReference type="PANTHER" id="PTHR43205:SF19">
    <property type="entry name" value="ENOYL REDUCTASE (ER) DOMAIN-CONTAINING PROTEIN"/>
    <property type="match status" value="1"/>
</dbReference>
<dbReference type="Gene3D" id="3.90.180.10">
    <property type="entry name" value="Medium-chain alcohol dehydrogenases, catalytic domain"/>
    <property type="match status" value="1"/>
</dbReference>
<name>A0A4P7NEV6_PYROR</name>
<dbReference type="GO" id="GO:0016628">
    <property type="term" value="F:oxidoreductase activity, acting on the CH-CH group of donors, NAD or NADP as acceptor"/>
    <property type="evidence" value="ECO:0007669"/>
    <property type="project" value="InterPro"/>
</dbReference>
<protein>
    <recommendedName>
        <fullName evidence="2">Dehydrogenase FUB6</fullName>
    </recommendedName>
    <alternativeName>
        <fullName evidence="3">Fusaric acid biosynthesis protein 6</fullName>
    </alternativeName>
</protein>
<dbReference type="InterPro" id="IPR020843">
    <property type="entry name" value="ER"/>
</dbReference>
<reference evidence="5 6" key="1">
    <citation type="journal article" date="2019" name="Mol. Biol. Evol.">
        <title>Blast fungal genomes show frequent chromosomal changes, gene gains and losses, and effector gene turnover.</title>
        <authorList>
            <person name="Gomez Luciano L.B."/>
            <person name="Jason Tsai I."/>
            <person name="Chuma I."/>
            <person name="Tosa Y."/>
            <person name="Chen Y.H."/>
            <person name="Li J.Y."/>
            <person name="Li M.Y."/>
            <person name="Jade Lu M.Y."/>
            <person name="Nakayashiki H."/>
            <person name="Li W.H."/>
        </authorList>
    </citation>
    <scope>NUCLEOTIDE SEQUENCE [LARGE SCALE GENOMIC DNA]</scope>
    <source>
        <strain evidence="5">MZ5-1-6</strain>
    </source>
</reference>
<sequence length="357" mass="38439">MASPRPTTTKQWILTNKPAGEPILSGPDATWQLKEVPLPPLEPGQILAKVKYFSNDTGLRNFIQSTVAADRFYVPTVPLGSPMRSGVIAEVVESASDKFKAGDMVMDFHLGVWGEHCILNADESQPLGPLPGGLSPTHYLGALGASGLAAYTGLYYAGKAKPGQTIVISAAAGATGTMAVQIAAKILGAGKVIGISSSEEKCKFVKSLGAHECLNYNSPTFKEDLIKATPDEVDLFFDNTGGEILDLMLTRVKKHGHVAVCGAVTMYNNEEPLKLKNWFEVISCRITIRGFIMLDYMDKVPAIMGELMGAIADGRLQLGDAETIIDASIEEQPKVWMRLFNGEDQQAKAGKLITRLN</sequence>
<dbReference type="InterPro" id="IPR013149">
    <property type="entry name" value="ADH-like_C"/>
</dbReference>
<feature type="domain" description="Enoyl reductase (ER)" evidence="4">
    <location>
        <begin position="26"/>
        <end position="354"/>
    </location>
</feature>
<dbReference type="EMBL" id="CP034207">
    <property type="protein sequence ID" value="QBZ60395.1"/>
    <property type="molecule type" value="Genomic_DNA"/>
</dbReference>
<dbReference type="InterPro" id="IPR045010">
    <property type="entry name" value="MDR_fam"/>
</dbReference>
<dbReference type="Proteomes" id="UP000294847">
    <property type="component" value="Chromosome 4"/>
</dbReference>
<organism evidence="5 6">
    <name type="scientific">Pyricularia oryzae</name>
    <name type="common">Rice blast fungus</name>
    <name type="synonym">Magnaporthe oryzae</name>
    <dbReference type="NCBI Taxonomy" id="318829"/>
    <lineage>
        <taxon>Eukaryota</taxon>
        <taxon>Fungi</taxon>
        <taxon>Dikarya</taxon>
        <taxon>Ascomycota</taxon>
        <taxon>Pezizomycotina</taxon>
        <taxon>Sordariomycetes</taxon>
        <taxon>Sordariomycetidae</taxon>
        <taxon>Magnaporthales</taxon>
        <taxon>Pyriculariaceae</taxon>
        <taxon>Pyricularia</taxon>
    </lineage>
</organism>
<evidence type="ECO:0000256" key="3">
    <source>
        <dbReference type="ARBA" id="ARBA00083301"/>
    </source>
</evidence>
<keyword evidence="1" id="KW-0560">Oxidoreductase</keyword>
<dbReference type="SUPFAM" id="SSF50129">
    <property type="entry name" value="GroES-like"/>
    <property type="match status" value="1"/>
</dbReference>
<evidence type="ECO:0000256" key="1">
    <source>
        <dbReference type="ARBA" id="ARBA00023002"/>
    </source>
</evidence>
<dbReference type="SUPFAM" id="SSF51735">
    <property type="entry name" value="NAD(P)-binding Rossmann-fold domains"/>
    <property type="match status" value="1"/>
</dbReference>
<dbReference type="CDD" id="cd05288">
    <property type="entry name" value="PGDH"/>
    <property type="match status" value="1"/>
</dbReference>
<accession>A0A4P7NEV6</accession>
<dbReference type="Pfam" id="PF16884">
    <property type="entry name" value="ADH_N_2"/>
    <property type="match status" value="1"/>
</dbReference>
<dbReference type="Pfam" id="PF00107">
    <property type="entry name" value="ADH_zinc_N"/>
    <property type="match status" value="1"/>
</dbReference>
<evidence type="ECO:0000256" key="2">
    <source>
        <dbReference type="ARBA" id="ARBA00069006"/>
    </source>
</evidence>
<evidence type="ECO:0000313" key="5">
    <source>
        <dbReference type="EMBL" id="QBZ60395.1"/>
    </source>
</evidence>
<dbReference type="FunFam" id="3.40.50.720:FF:000121">
    <property type="entry name" value="Prostaglandin reductase 2"/>
    <property type="match status" value="1"/>
</dbReference>
<evidence type="ECO:0000259" key="4">
    <source>
        <dbReference type="SMART" id="SM00829"/>
    </source>
</evidence>
<dbReference type="InterPro" id="IPR036291">
    <property type="entry name" value="NAD(P)-bd_dom_sf"/>
</dbReference>
<dbReference type="Gene3D" id="3.40.50.720">
    <property type="entry name" value="NAD(P)-binding Rossmann-like Domain"/>
    <property type="match status" value="1"/>
</dbReference>
<dbReference type="InterPro" id="IPR011032">
    <property type="entry name" value="GroES-like_sf"/>
</dbReference>